<evidence type="ECO:0000259" key="3">
    <source>
        <dbReference type="Pfam" id="PF26079"/>
    </source>
</evidence>
<accession>A0ABS8HWI4</accession>
<sequence length="348" mass="38254">MARIYSEMTYEKIINKMLARVPDTIDKREGSIIYDALAPAAKELEKAYIEFDKVLERAFADTAHEEYLEMRTTEMGIDRQPAIHALRKAFLYTANDVPMDIPIGSRFMLEEINYVAVERLSVGQFSLQCEVSGDAGNRPYGELLSLNYIPGLAKAELADIITQGEEEETDTSLKERYHFRVRQPITSGNIYHYKQWAREVAGVGDAKVFPLWQGNGTVKIAIADSDIQPAIPALVTTVAEYIETVRPIGATVTVVSATGKSINVAAKIVMAPGYALQAVYDAFLSAVDGYLKEIAFSSTYVSHARIGTLLFAIPGVDDYSELKLNGAAANITLSGEEIPVLGNIDLEV</sequence>
<dbReference type="PANTHER" id="PTHR37829">
    <property type="entry name" value="PHAGE-LIKE ELEMENT PBSX PROTEIN XKDT"/>
    <property type="match status" value="1"/>
</dbReference>
<dbReference type="Pfam" id="PF26078">
    <property type="entry name" value="Baseplate_J_M"/>
    <property type="match status" value="1"/>
</dbReference>
<organism evidence="5 6">
    <name type="scientific">Pelosinus baikalensis</name>
    <dbReference type="NCBI Taxonomy" id="2892015"/>
    <lineage>
        <taxon>Bacteria</taxon>
        <taxon>Bacillati</taxon>
        <taxon>Bacillota</taxon>
        <taxon>Negativicutes</taxon>
        <taxon>Selenomonadales</taxon>
        <taxon>Sporomusaceae</taxon>
        <taxon>Pelosinus</taxon>
    </lineage>
</organism>
<comment type="caution">
    <text evidence="5">The sequence shown here is derived from an EMBL/GenBank/DDBJ whole genome shotgun (WGS) entry which is preliminary data.</text>
</comment>
<comment type="similarity">
    <text evidence="1">Belongs to the Mu gp47/PBSX XkdT family.</text>
</comment>
<dbReference type="PANTHER" id="PTHR37829:SF3">
    <property type="entry name" value="PROTEIN JAYE-RELATED"/>
    <property type="match status" value="1"/>
</dbReference>
<dbReference type="RefSeq" id="WP_229534009.1">
    <property type="nucleotide sequence ID" value="NZ_JAJHJB010000003.1"/>
</dbReference>
<dbReference type="EMBL" id="JAJHJB010000034">
    <property type="protein sequence ID" value="MCC5467520.1"/>
    <property type="molecule type" value="Genomic_DNA"/>
</dbReference>
<name>A0ABS8HWI4_9FIRM</name>
<keyword evidence="6" id="KW-1185">Reference proteome</keyword>
<evidence type="ECO:0000259" key="2">
    <source>
        <dbReference type="Pfam" id="PF26078"/>
    </source>
</evidence>
<proteinExistence type="inferred from homology"/>
<evidence type="ECO:0000313" key="5">
    <source>
        <dbReference type="EMBL" id="MCC5467520.1"/>
    </source>
</evidence>
<feature type="domain" description="Baseplate J-like central" evidence="2">
    <location>
        <begin position="186"/>
        <end position="256"/>
    </location>
</feature>
<dbReference type="InterPro" id="IPR052399">
    <property type="entry name" value="Phage_Baseplate_Assmbl_Protein"/>
</dbReference>
<protein>
    <submittedName>
        <fullName evidence="5">Baseplate J/gp47 family protein</fullName>
    </submittedName>
</protein>
<evidence type="ECO:0000256" key="1">
    <source>
        <dbReference type="ARBA" id="ARBA00038087"/>
    </source>
</evidence>
<evidence type="ECO:0000313" key="4">
    <source>
        <dbReference type="EMBL" id="MCC5464577.1"/>
    </source>
</evidence>
<feature type="domain" description="Baseplate J-like C-terminal" evidence="3">
    <location>
        <begin position="262"/>
        <end position="346"/>
    </location>
</feature>
<reference evidence="5" key="1">
    <citation type="submission" date="2021-11" db="EMBL/GenBank/DDBJ databases">
        <title>Description of a new species Pelosinus isolated from the bottom sediments of Lake Baikal.</title>
        <authorList>
            <person name="Zakharyuk A."/>
        </authorList>
    </citation>
    <scope>NUCLEOTIDE SEQUENCE</scope>
    <source>
        <strain evidence="5">Bkl1</strain>
    </source>
</reference>
<evidence type="ECO:0000313" key="6">
    <source>
        <dbReference type="Proteomes" id="UP001165492"/>
    </source>
</evidence>
<gene>
    <name evidence="4" type="ORF">LMF89_04255</name>
    <name evidence="5" type="ORF">LMF89_19470</name>
</gene>
<dbReference type="InterPro" id="IPR058530">
    <property type="entry name" value="Baseplate_J-like_C"/>
</dbReference>
<dbReference type="EMBL" id="JAJHJB010000003">
    <property type="protein sequence ID" value="MCC5464577.1"/>
    <property type="molecule type" value="Genomic_DNA"/>
</dbReference>
<dbReference type="Proteomes" id="UP001165492">
    <property type="component" value="Unassembled WGS sequence"/>
</dbReference>
<dbReference type="InterPro" id="IPR058531">
    <property type="entry name" value="Baseplate_J_M"/>
</dbReference>
<dbReference type="Pfam" id="PF26079">
    <property type="entry name" value="Baseplate_J_C"/>
    <property type="match status" value="1"/>
</dbReference>